<dbReference type="PANTHER" id="PTHR46116:SF43">
    <property type="entry name" value="UBIQUITIN-CONJUGATING ENZYME"/>
    <property type="match status" value="1"/>
</dbReference>
<protein>
    <submittedName>
        <fullName evidence="3">Uncharacterized protein</fullName>
    </submittedName>
</protein>
<gene>
    <name evidence="3" type="ORF">VFH_I075280</name>
</gene>
<organism evidence="3 4">
    <name type="scientific">Vicia faba</name>
    <name type="common">Broad bean</name>
    <name type="synonym">Faba vulgaris</name>
    <dbReference type="NCBI Taxonomy" id="3906"/>
    <lineage>
        <taxon>Eukaryota</taxon>
        <taxon>Viridiplantae</taxon>
        <taxon>Streptophyta</taxon>
        <taxon>Embryophyta</taxon>
        <taxon>Tracheophyta</taxon>
        <taxon>Spermatophyta</taxon>
        <taxon>Magnoliopsida</taxon>
        <taxon>eudicotyledons</taxon>
        <taxon>Gunneridae</taxon>
        <taxon>Pentapetalae</taxon>
        <taxon>rosids</taxon>
        <taxon>fabids</taxon>
        <taxon>Fabales</taxon>
        <taxon>Fabaceae</taxon>
        <taxon>Papilionoideae</taxon>
        <taxon>50 kb inversion clade</taxon>
        <taxon>NPAAA clade</taxon>
        <taxon>Hologalegina</taxon>
        <taxon>IRL clade</taxon>
        <taxon>Fabeae</taxon>
        <taxon>Vicia</taxon>
    </lineage>
</organism>
<dbReference type="AlphaFoldDB" id="A0AAV0Z6X2"/>
<evidence type="ECO:0000313" key="4">
    <source>
        <dbReference type="Proteomes" id="UP001157006"/>
    </source>
</evidence>
<reference evidence="3 4" key="1">
    <citation type="submission" date="2023-01" db="EMBL/GenBank/DDBJ databases">
        <authorList>
            <person name="Kreplak J."/>
        </authorList>
    </citation>
    <scope>NUCLEOTIDE SEQUENCE [LARGE SCALE GENOMIC DNA]</scope>
</reference>
<keyword evidence="2" id="KW-0833">Ubl conjugation pathway</keyword>
<keyword evidence="1" id="KW-0808">Transferase</keyword>
<dbReference type="EMBL" id="OX451735">
    <property type="protein sequence ID" value="CAI8593118.1"/>
    <property type="molecule type" value="Genomic_DNA"/>
</dbReference>
<keyword evidence="4" id="KW-1185">Reference proteome</keyword>
<name>A0AAV0Z6X2_VICFA</name>
<sequence>MLQVLVSIQGLILNAHRYFNEPGSQDLIGTTDGEELAWDDNENTFILSLRTMMYTIIKPPKGFEDLVVGHFYSRAHDIFASCKAYMEGVQVGCLVKGGVQDVNGSKGNQSSAHFISGLVGCVPSLVQEFEKVRVNDCKKFMSPPVPRSTSSRK</sequence>
<dbReference type="Gene3D" id="3.10.110.10">
    <property type="entry name" value="Ubiquitin Conjugating Enzyme"/>
    <property type="match status" value="1"/>
</dbReference>
<dbReference type="InterPro" id="IPR016135">
    <property type="entry name" value="UBQ-conjugating_enzyme/RWD"/>
</dbReference>
<proteinExistence type="predicted"/>
<accession>A0AAV0Z6X2</accession>
<dbReference type="PANTHER" id="PTHR46116">
    <property type="entry name" value="(E3-INDEPENDENT) E2 UBIQUITIN-CONJUGATING ENZYME"/>
    <property type="match status" value="1"/>
</dbReference>
<evidence type="ECO:0000256" key="2">
    <source>
        <dbReference type="ARBA" id="ARBA00022786"/>
    </source>
</evidence>
<evidence type="ECO:0000256" key="1">
    <source>
        <dbReference type="ARBA" id="ARBA00022679"/>
    </source>
</evidence>
<evidence type="ECO:0000313" key="3">
    <source>
        <dbReference type="EMBL" id="CAI8593118.1"/>
    </source>
</evidence>
<dbReference type="GO" id="GO:0061631">
    <property type="term" value="F:ubiquitin conjugating enzyme activity"/>
    <property type="evidence" value="ECO:0007669"/>
    <property type="project" value="TreeGrafter"/>
</dbReference>
<dbReference type="Proteomes" id="UP001157006">
    <property type="component" value="Chromosome 1S"/>
</dbReference>